<dbReference type="OrthoDB" id="677168at2759"/>
<reference evidence="2" key="1">
    <citation type="submission" date="2021-05" db="EMBL/GenBank/DDBJ databases">
        <title>The genome of the haptophyte Pavlova lutheri (Diacronema luteri, Pavlovales) - a model for lipid biosynthesis in eukaryotic algae.</title>
        <authorList>
            <person name="Hulatt C.J."/>
            <person name="Posewitz M.C."/>
        </authorList>
    </citation>
    <scope>NUCLEOTIDE SEQUENCE</scope>
    <source>
        <strain evidence="2">NIVA-4/92</strain>
    </source>
</reference>
<dbReference type="EMBL" id="JAGTXO010000019">
    <property type="protein sequence ID" value="KAG8462641.1"/>
    <property type="molecule type" value="Genomic_DNA"/>
</dbReference>
<keyword evidence="3" id="KW-1185">Reference proteome</keyword>
<gene>
    <name evidence="2" type="ORF">KFE25_004617</name>
</gene>
<feature type="region of interest" description="Disordered" evidence="1">
    <location>
        <begin position="297"/>
        <end position="370"/>
    </location>
</feature>
<organism evidence="2 3">
    <name type="scientific">Diacronema lutheri</name>
    <name type="common">Unicellular marine alga</name>
    <name type="synonym">Monochrysis lutheri</name>
    <dbReference type="NCBI Taxonomy" id="2081491"/>
    <lineage>
        <taxon>Eukaryota</taxon>
        <taxon>Haptista</taxon>
        <taxon>Haptophyta</taxon>
        <taxon>Pavlovophyceae</taxon>
        <taxon>Pavlovales</taxon>
        <taxon>Pavlovaceae</taxon>
        <taxon>Diacronema</taxon>
    </lineage>
</organism>
<proteinExistence type="predicted"/>
<comment type="caution">
    <text evidence="2">The sequence shown here is derived from an EMBL/GenBank/DDBJ whole genome shotgun (WGS) entry which is preliminary data.</text>
</comment>
<dbReference type="AlphaFoldDB" id="A0A8J5X771"/>
<sequence>MRSPFVSTKLEDVVLRAGADYAIFWEPIDGADDDAKGDLRTARYFSFDGQLMRHSCARPQGADACAVGRAWALKEDVLVRDAMSSDVAHFRRVQLAFYHGIRSIAFLRYANGVLELGTTSPVLWTAPPNVDALPRASARLSLTASVGGRSSFGGAVTPRPPPSAGGAPTRFDLSAGDVGVRAAVHAACAHYGVFWAYYEVMNELKAESWYAPDGKCMQRSCTFSFRPGYGAVGRAWGMGRAELAPDAQALPAAEFLRLQLATFFGIRSIAFLPYAQGVLEVGTTGVWAQVPAIGAAGAEGAPPAARPDRASLALPGKAPQAARDGDTSAASEAPSSRASSASERSEAHLSGVVGSGVVGSGRGATAVDDERRIAALDGRAGDEEPLFSRAR</sequence>
<accession>A0A8J5X771</accession>
<name>A0A8J5X771_DIALT</name>
<evidence type="ECO:0000256" key="1">
    <source>
        <dbReference type="SAM" id="MobiDB-lite"/>
    </source>
</evidence>
<feature type="compositionally biased region" description="Gly residues" evidence="1">
    <location>
        <begin position="353"/>
        <end position="362"/>
    </location>
</feature>
<evidence type="ECO:0000313" key="2">
    <source>
        <dbReference type="EMBL" id="KAG8462641.1"/>
    </source>
</evidence>
<protein>
    <submittedName>
        <fullName evidence="2">Uncharacterized protein</fullName>
    </submittedName>
</protein>
<feature type="compositionally biased region" description="Low complexity" evidence="1">
    <location>
        <begin position="328"/>
        <end position="342"/>
    </location>
</feature>
<dbReference type="Proteomes" id="UP000751190">
    <property type="component" value="Unassembled WGS sequence"/>
</dbReference>
<evidence type="ECO:0000313" key="3">
    <source>
        <dbReference type="Proteomes" id="UP000751190"/>
    </source>
</evidence>